<accession>A0ABS1FIV0</accession>
<reference evidence="1" key="1">
    <citation type="submission" date="2021-01" db="EMBL/GenBank/DDBJ databases">
        <title>Characterization of Corynebacterium spp. from penguins.</title>
        <authorList>
            <person name="Svec P."/>
        </authorList>
    </citation>
    <scope>NUCLEOTIDE SEQUENCE</scope>
    <source>
        <strain evidence="1">CCM 8835</strain>
    </source>
</reference>
<evidence type="ECO:0000313" key="2">
    <source>
        <dbReference type="Proteomes" id="UP000650005"/>
    </source>
</evidence>
<protein>
    <submittedName>
        <fullName evidence="1">Uncharacterized protein</fullName>
    </submittedName>
</protein>
<dbReference type="RefSeq" id="WP_200256482.1">
    <property type="nucleotide sequence ID" value="NZ_JAENIP020000004.1"/>
</dbReference>
<comment type="caution">
    <text evidence="1">The sequence shown here is derived from an EMBL/GenBank/DDBJ whole genome shotgun (WGS) entry which is preliminary data.</text>
</comment>
<organism evidence="1 2">
    <name type="scientific">Corynebacterium antarcticum</name>
    <dbReference type="NCBI Taxonomy" id="2800405"/>
    <lineage>
        <taxon>Bacteria</taxon>
        <taxon>Bacillati</taxon>
        <taxon>Actinomycetota</taxon>
        <taxon>Actinomycetes</taxon>
        <taxon>Mycobacteriales</taxon>
        <taxon>Corynebacteriaceae</taxon>
        <taxon>Corynebacterium</taxon>
    </lineage>
</organism>
<dbReference type="Proteomes" id="UP000650005">
    <property type="component" value="Unassembled WGS sequence"/>
</dbReference>
<gene>
    <name evidence="1" type="ORF">JIM95_02030</name>
</gene>
<name>A0ABS1FIV0_9CORY</name>
<keyword evidence="2" id="KW-1185">Reference proteome</keyword>
<proteinExistence type="predicted"/>
<sequence>MDSTEFYTWAERFFQEREELLVRVLPFTPKSVVEVNEDELTASGVLEVELAYSGPALPVDPESTCPGSDLYSAKITYQAV</sequence>
<dbReference type="EMBL" id="JAENIP010000007">
    <property type="protein sequence ID" value="MBK1843358.1"/>
    <property type="molecule type" value="Genomic_DNA"/>
</dbReference>
<evidence type="ECO:0000313" key="1">
    <source>
        <dbReference type="EMBL" id="MBK1843358.1"/>
    </source>
</evidence>